<gene>
    <name evidence="8" type="ORF">CKO43_22285</name>
</gene>
<feature type="transmembrane region" description="Helical" evidence="6">
    <location>
        <begin position="803"/>
        <end position="825"/>
    </location>
</feature>
<evidence type="ECO:0000256" key="2">
    <source>
        <dbReference type="ARBA" id="ARBA00022475"/>
    </source>
</evidence>
<feature type="transmembrane region" description="Helical" evidence="6">
    <location>
        <begin position="768"/>
        <end position="791"/>
    </location>
</feature>
<feature type="transmembrane region" description="Helical" evidence="6">
    <location>
        <begin position="480"/>
        <end position="502"/>
    </location>
</feature>
<dbReference type="InterPro" id="IPR038766">
    <property type="entry name" value="Membrane_comp_ABC_pdt"/>
</dbReference>
<dbReference type="Pfam" id="PF02687">
    <property type="entry name" value="FtsX"/>
    <property type="match status" value="2"/>
</dbReference>
<reference evidence="8" key="2">
    <citation type="journal article" date="2020" name="Microorganisms">
        <title>Osmotic Adaptation and Compatible Solute Biosynthesis of Phototrophic Bacteria as Revealed from Genome Analyses.</title>
        <authorList>
            <person name="Imhoff J.F."/>
            <person name="Rahn T."/>
            <person name="Kunzel S."/>
            <person name="Keller A."/>
            <person name="Neulinger S.C."/>
        </authorList>
    </citation>
    <scope>NUCLEOTIDE SEQUENCE</scope>
    <source>
        <strain evidence="8">IM 151</strain>
    </source>
</reference>
<feature type="domain" description="ABC3 transporter permease C-terminal" evidence="7">
    <location>
        <begin position="272"/>
        <end position="386"/>
    </location>
</feature>
<dbReference type="Proteomes" id="UP001041814">
    <property type="component" value="Unassembled WGS sequence"/>
</dbReference>
<dbReference type="PANTHER" id="PTHR30287:SF1">
    <property type="entry name" value="INNER MEMBRANE PROTEIN"/>
    <property type="match status" value="1"/>
</dbReference>
<keyword evidence="2" id="KW-1003">Cell membrane</keyword>
<feature type="transmembrane region" description="Helical" evidence="6">
    <location>
        <begin position="326"/>
        <end position="348"/>
    </location>
</feature>
<evidence type="ECO:0000256" key="5">
    <source>
        <dbReference type="ARBA" id="ARBA00023136"/>
    </source>
</evidence>
<feature type="domain" description="ABC3 transporter permease C-terminal" evidence="7">
    <location>
        <begin position="719"/>
        <end position="831"/>
    </location>
</feature>
<evidence type="ECO:0000313" key="9">
    <source>
        <dbReference type="Proteomes" id="UP001041814"/>
    </source>
</evidence>
<evidence type="ECO:0000259" key="7">
    <source>
        <dbReference type="Pfam" id="PF02687"/>
    </source>
</evidence>
<dbReference type="RefSeq" id="WP_200380043.1">
    <property type="nucleotide sequence ID" value="NZ_NRRU01000125.1"/>
</dbReference>
<accession>A0ABS1E263</accession>
<feature type="transmembrane region" description="Helical" evidence="6">
    <location>
        <begin position="24"/>
        <end position="43"/>
    </location>
</feature>
<feature type="transmembrane region" description="Helical" evidence="6">
    <location>
        <begin position="404"/>
        <end position="424"/>
    </location>
</feature>
<protein>
    <submittedName>
        <fullName evidence="8">ABC transporter permease</fullName>
    </submittedName>
</protein>
<evidence type="ECO:0000256" key="3">
    <source>
        <dbReference type="ARBA" id="ARBA00022692"/>
    </source>
</evidence>
<dbReference type="InterPro" id="IPR003838">
    <property type="entry name" value="ABC3_permease_C"/>
</dbReference>
<feature type="transmembrane region" description="Helical" evidence="6">
    <location>
        <begin position="269"/>
        <end position="289"/>
    </location>
</feature>
<evidence type="ECO:0000256" key="6">
    <source>
        <dbReference type="SAM" id="Phobius"/>
    </source>
</evidence>
<dbReference type="EMBL" id="NRRU01000125">
    <property type="protein sequence ID" value="MBK1715486.1"/>
    <property type="molecule type" value="Genomic_DNA"/>
</dbReference>
<keyword evidence="5 6" id="KW-0472">Membrane</keyword>
<comment type="subcellular location">
    <subcellularLocation>
        <location evidence="1">Cell membrane</location>
        <topology evidence="1">Multi-pass membrane protein</topology>
    </subcellularLocation>
</comment>
<reference evidence="8" key="1">
    <citation type="submission" date="2017-08" db="EMBL/GenBank/DDBJ databases">
        <authorList>
            <person name="Imhoff J.F."/>
            <person name="Rahn T."/>
            <person name="Kuenzel S."/>
            <person name="Neulinger S.C."/>
        </authorList>
    </citation>
    <scope>NUCLEOTIDE SEQUENCE</scope>
    <source>
        <strain evidence="8">IM 151</strain>
    </source>
</reference>
<keyword evidence="9" id="KW-1185">Reference proteome</keyword>
<feature type="transmembrane region" description="Helical" evidence="6">
    <location>
        <begin position="360"/>
        <end position="383"/>
    </location>
</feature>
<evidence type="ECO:0000256" key="4">
    <source>
        <dbReference type="ARBA" id="ARBA00022989"/>
    </source>
</evidence>
<keyword evidence="4 6" id="KW-1133">Transmembrane helix</keyword>
<sequence>MQASISALAWRQTLRDFRAGELRLLFFAVMLAVAALTAVGFFADRLNGGLARDARQLLGGDALVSSDRPTPAELVQRAAALGLRSAGSVSFPSMARAPDALGGASRLVAVKAVSDGYPLRGALQLKALQGEGRETLAAGPKPGTVWVDAAVLDSLQLAPGQPLQLGDATLTVARVILLEPDRGAGFTSFSPRVMLHESDLAATGLVQPASRLNYRFAVAAPEGRDAAVRQFVQQAEERIHAAPLRGVRIESLQSGRPEMRQTLDRAEKFLNLVALLAALLAAVAVAIAARDFAARHLDDCALLRVLGLAQRRIAGAYALEFAALGLAASAAGVTVGWAVHHVFVWLLAGLVNAELPPPSLWPAAFGVGVGMTLLLGFGLPPVLQLAQVPPLRVIRRDVGALKPASLLVLAAGAGGFAALLLAVASDAKLGLIAVGGFAAAILVFALCAWLAVLLLRRLVPEAGAPRWLVLATRQLTARPAFAVLQVSALAVGLLALVLLVLLRTDLVASWRNATPPDAPDRFVINVQPDQAEAFRRTLDEAGVQRYDWYPMIRGRLVAINGRAVSAEDYAEERAARLVEREFNLSHAAARPDHNEVVAGRWTPEEADAVSVEEGIAQTLGLKLGDRMRFDIAGIEREARVTSLRKVDWGSMRVNFFVIFPQAEMADLPASYISAFRAPATPGFDNALARAYPNITTVDVSASIAQVQGVLDQVIRAVEFLFGFTLVAGLVVLFAAVSATRESRAHEFAVMRAMGAGSRLLAQVQRAELLGVGALAGLLASVAAIAVGWALARYAFEFAWQPSPWVPLAGSAAGALLALAAGWWGLRDVLRRPVVETLRRATAG</sequence>
<evidence type="ECO:0000313" key="8">
    <source>
        <dbReference type="EMBL" id="MBK1715486.1"/>
    </source>
</evidence>
<name>A0ABS1E263_RUBGE</name>
<dbReference type="PANTHER" id="PTHR30287">
    <property type="entry name" value="MEMBRANE COMPONENT OF PREDICTED ABC SUPERFAMILY METABOLITE UPTAKE TRANSPORTER"/>
    <property type="match status" value="1"/>
</dbReference>
<comment type="caution">
    <text evidence="8">The sequence shown here is derived from an EMBL/GenBank/DDBJ whole genome shotgun (WGS) entry which is preliminary data.</text>
</comment>
<feature type="transmembrane region" description="Helical" evidence="6">
    <location>
        <begin position="719"/>
        <end position="738"/>
    </location>
</feature>
<proteinExistence type="predicted"/>
<keyword evidence="3 6" id="KW-0812">Transmembrane</keyword>
<evidence type="ECO:0000256" key="1">
    <source>
        <dbReference type="ARBA" id="ARBA00004651"/>
    </source>
</evidence>
<feature type="transmembrane region" description="Helical" evidence="6">
    <location>
        <begin position="430"/>
        <end position="459"/>
    </location>
</feature>
<organism evidence="8 9">
    <name type="scientific">Rubrivivax gelatinosus</name>
    <name type="common">Rhodocyclus gelatinosus</name>
    <name type="synonym">Rhodopseudomonas gelatinosa</name>
    <dbReference type="NCBI Taxonomy" id="28068"/>
    <lineage>
        <taxon>Bacteria</taxon>
        <taxon>Pseudomonadati</taxon>
        <taxon>Pseudomonadota</taxon>
        <taxon>Betaproteobacteria</taxon>
        <taxon>Burkholderiales</taxon>
        <taxon>Sphaerotilaceae</taxon>
        <taxon>Rubrivivax</taxon>
    </lineage>
</organism>